<name>A0A0L6VH05_9BASI</name>
<gene>
    <name evidence="2" type="ORF">VP01_1625g3</name>
</gene>
<dbReference type="AlphaFoldDB" id="A0A0L6VH05"/>
<protein>
    <submittedName>
        <fullName evidence="2">Uncharacterized protein</fullName>
    </submittedName>
</protein>
<keyword evidence="3" id="KW-1185">Reference proteome</keyword>
<comment type="caution">
    <text evidence="2">The sequence shown here is derived from an EMBL/GenBank/DDBJ whole genome shotgun (WGS) entry which is preliminary data.</text>
</comment>
<feature type="compositionally biased region" description="Basic and acidic residues" evidence="1">
    <location>
        <begin position="7"/>
        <end position="17"/>
    </location>
</feature>
<evidence type="ECO:0000313" key="2">
    <source>
        <dbReference type="EMBL" id="KNZ60014.1"/>
    </source>
</evidence>
<accession>A0A0L6VH05</accession>
<proteinExistence type="predicted"/>
<dbReference type="EMBL" id="LAVV01006421">
    <property type="protein sequence ID" value="KNZ60014.1"/>
    <property type="molecule type" value="Genomic_DNA"/>
</dbReference>
<dbReference type="VEuPathDB" id="FungiDB:VP01_1625g3"/>
<dbReference type="OrthoDB" id="18781at2759"/>
<feature type="region of interest" description="Disordered" evidence="1">
    <location>
        <begin position="1"/>
        <end position="21"/>
    </location>
</feature>
<evidence type="ECO:0000256" key="1">
    <source>
        <dbReference type="SAM" id="MobiDB-lite"/>
    </source>
</evidence>
<dbReference type="Proteomes" id="UP000037035">
    <property type="component" value="Unassembled WGS sequence"/>
</dbReference>
<sequence length="589" mass="64907">MHQNLFHHHEGDPERKTTKTNPHINKDAALAILSIEEMNKLRLQNVLTARFCRLPTELTLPISLLANINQDAKLSCWQLLSWTVWLPAAVYSKISKIMLSLLDVKNASVAEALASSLTEPQVVRNPFPNAPPDGATSMFRRGRMGHFEPCKKESRGLGSCIIQSCAKNQKVLEQLKASTLNWAQIFENGQHVNPARPASFQDLQHSPLSPQLSQALQSTSEALHSTKGITRLYSHQARAIDLLADGSNVIVTTSTPRIHPIQLWAVHLSYQGLGTGLETTHGGVDPQLRQATFEGGGSGWYPKKYPYEELWRRSFPNLKFVLLEEGMEGGQEPFGPIHQFLSHSHQPAGGHEAPAPNSTRSGICRWLITGIPPKVGFHNYGDLQSAPLPDGEQGRDHCVLSDPQDVRVVNEAGAGRFSGEWATGDEETSAVVLGGTHDTRTETNRSGDEGRVCQRSKEFLAMLVNSTAWTNTMRAIQMSSLRPGAPRSRLICKARDSSLPIFNVLPTRSRSFQSPITSSLAPQSPAVFTTSGPRQSELLSFARAISLPTYLDQRADILTGLGTDKKKITTQDAYRSICLEYKPPRLKSE</sequence>
<evidence type="ECO:0000313" key="3">
    <source>
        <dbReference type="Proteomes" id="UP000037035"/>
    </source>
</evidence>
<organism evidence="2 3">
    <name type="scientific">Puccinia sorghi</name>
    <dbReference type="NCBI Taxonomy" id="27349"/>
    <lineage>
        <taxon>Eukaryota</taxon>
        <taxon>Fungi</taxon>
        <taxon>Dikarya</taxon>
        <taxon>Basidiomycota</taxon>
        <taxon>Pucciniomycotina</taxon>
        <taxon>Pucciniomycetes</taxon>
        <taxon>Pucciniales</taxon>
        <taxon>Pucciniaceae</taxon>
        <taxon>Puccinia</taxon>
    </lineage>
</organism>
<reference evidence="2 3" key="1">
    <citation type="submission" date="2015-08" db="EMBL/GenBank/DDBJ databases">
        <title>Next Generation Sequencing and Analysis of the Genome of Puccinia sorghi L Schw, the Causal Agent of Maize Common Rust.</title>
        <authorList>
            <person name="Rochi L."/>
            <person name="Burguener G."/>
            <person name="Darino M."/>
            <person name="Turjanski A."/>
            <person name="Kreff E."/>
            <person name="Dieguez M.J."/>
            <person name="Sacco F."/>
        </authorList>
    </citation>
    <scope>NUCLEOTIDE SEQUENCE [LARGE SCALE GENOMIC DNA]</scope>
    <source>
        <strain evidence="2 3">RO10H11247</strain>
    </source>
</reference>